<evidence type="ECO:0000313" key="2">
    <source>
        <dbReference type="Proteomes" id="UP000009062"/>
    </source>
</evidence>
<sequence length="310" mass="34937">MAILKLKVETPLFVLGGGSAVVGLDAFYKDGKLYLVDLGSPGVLSQMREPSLEAAVQLVARDPARYSYASFPSPQIPEKAEVKIGRAPPASTIKGLLRTAYLRYMLERDSEVAAKFLNAVKTALEERVHPKILASRGEEVVFRRYFDKRRFDLFNLVHVKELSLRPNYRVYKVDVVEGGSVKASFYAVGTAPGSEFEYLVEVAPFFKESGEKEQLISIEDLRSALDLFAKEVAEFERSRGRLAPCERGVRLGFGAGRRWKTVLSFIQKREPQLYESVGEYMHDRLKRVWGDLTVKIAEGKPVGWACYEWS</sequence>
<dbReference type="KEGG" id="pog:Pogu_1126"/>
<reference evidence="1 2" key="1">
    <citation type="journal article" date="2012" name="Stand. Genomic Sci.">
        <title>Complete genome sequence of Pyrobaculum oguniense.</title>
        <authorList>
            <person name="Bernick D.L."/>
            <person name="Karplus K."/>
            <person name="Lui L.M."/>
            <person name="Coker J.K."/>
            <person name="Murphy J.N."/>
            <person name="Chan P.P."/>
            <person name="Cozen A.E."/>
            <person name="Lowe T.M."/>
        </authorList>
    </citation>
    <scope>NUCLEOTIDE SEQUENCE [LARGE SCALE GENOMIC DNA]</scope>
    <source>
        <strain evidence="1 2">TE7</strain>
    </source>
</reference>
<dbReference type="Proteomes" id="UP000009062">
    <property type="component" value="Chromosome"/>
</dbReference>
<dbReference type="AlphaFoldDB" id="H6QA31"/>
<dbReference type="STRING" id="698757.Pogu_1126"/>
<proteinExistence type="predicted"/>
<accession>H6QA31</accession>
<protein>
    <submittedName>
        <fullName evidence="1">RAMP superfamily</fullName>
    </submittedName>
</protein>
<gene>
    <name evidence="1" type="ordered locus">Pogu_1126</name>
</gene>
<name>H6QA31_PYROT</name>
<dbReference type="HOGENOM" id="CLU_896074_0_0_2"/>
<organism evidence="1 2">
    <name type="scientific">Pyrobaculum oguniense (strain DSM 13380 / JCM 10595 / TE7)</name>
    <dbReference type="NCBI Taxonomy" id="698757"/>
    <lineage>
        <taxon>Archaea</taxon>
        <taxon>Thermoproteota</taxon>
        <taxon>Thermoprotei</taxon>
        <taxon>Thermoproteales</taxon>
        <taxon>Thermoproteaceae</taxon>
        <taxon>Pyrobaculum</taxon>
    </lineage>
</organism>
<dbReference type="eggNOG" id="arCOG03719">
    <property type="taxonomic scope" value="Archaea"/>
</dbReference>
<keyword evidence="2" id="KW-1185">Reference proteome</keyword>
<evidence type="ECO:0000313" key="1">
    <source>
        <dbReference type="EMBL" id="AFA39153.1"/>
    </source>
</evidence>
<dbReference type="EMBL" id="CP003316">
    <property type="protein sequence ID" value="AFA39153.1"/>
    <property type="molecule type" value="Genomic_DNA"/>
</dbReference>